<feature type="compositionally biased region" description="Basic and acidic residues" evidence="1">
    <location>
        <begin position="67"/>
        <end position="77"/>
    </location>
</feature>
<sequence>MIDIPQPQQHSAAPTPPANPALSRLAPRPSRRRDNPERNTGSGSAADRNQHTGESPLLHAADASILHDEESSSEHFHSTRNFLEPFDTPPIFHEQPAPPVHTSATTTAPAAAASTSTTAERLGALAALIGTGAARGVRTVLGPTAAAVAAAARGVLPISVDKQYLGAALGHLVHQASSVGPTTFARELLGEGLFAVLRQLPPEAVVATQAVSGTLQMALHTLRSNRENRNPDAAARGFHNLSLEQWHALSDDERTHKKTEQQHYSDLVTRLALAGIVSNIAVGAAGKSAGQPEMAARLLASDLKIAAYAAARDTIQATFRMVGMRGPTNGGISGAHFTAAGRFYGMANVLTNLASNEVASPDFASARQRWAGLHSPFNKGEATDLIVRQSAVSAALNVGMETLDWLNVTQHEADEAVTQQFLDPAFKGKRHDYERVMDQSITRTAAINSNIALGTAVNMIGAWVGLSPTRSALLSNTVSGVAAGMQYKIIGATWQAEAAVREAEAHRSQVE</sequence>
<dbReference type="Proteomes" id="UP001140230">
    <property type="component" value="Unassembled WGS sequence"/>
</dbReference>
<organism evidence="2 3">
    <name type="scientific">Xanthomonas hortorum pv. hederae</name>
    <dbReference type="NCBI Taxonomy" id="453603"/>
    <lineage>
        <taxon>Bacteria</taxon>
        <taxon>Pseudomonadati</taxon>
        <taxon>Pseudomonadota</taxon>
        <taxon>Gammaproteobacteria</taxon>
        <taxon>Lysobacterales</taxon>
        <taxon>Lysobacteraceae</taxon>
        <taxon>Xanthomonas</taxon>
    </lineage>
</organism>
<evidence type="ECO:0000256" key="1">
    <source>
        <dbReference type="SAM" id="MobiDB-lite"/>
    </source>
</evidence>
<proteinExistence type="predicted"/>
<evidence type="ECO:0000313" key="3">
    <source>
        <dbReference type="Proteomes" id="UP001140230"/>
    </source>
</evidence>
<comment type="caution">
    <text evidence="2">The sequence shown here is derived from an EMBL/GenBank/DDBJ whole genome shotgun (WGS) entry which is preliminary data.</text>
</comment>
<gene>
    <name evidence="2" type="ORF">NY667_01320</name>
</gene>
<feature type="region of interest" description="Disordered" evidence="1">
    <location>
        <begin position="67"/>
        <end position="112"/>
    </location>
</feature>
<protein>
    <submittedName>
        <fullName evidence="2">Uncharacterized protein</fullName>
    </submittedName>
</protein>
<evidence type="ECO:0000313" key="2">
    <source>
        <dbReference type="EMBL" id="MDC8636479.1"/>
    </source>
</evidence>
<feature type="compositionally biased region" description="Polar residues" evidence="1">
    <location>
        <begin position="1"/>
        <end position="12"/>
    </location>
</feature>
<reference evidence="2" key="2">
    <citation type="submission" date="2022-08" db="EMBL/GenBank/DDBJ databases">
        <authorList>
            <person name="Iruegas-Bocardo F."/>
            <person name="Weisberg A.J."/>
            <person name="Riutta E.R."/>
            <person name="Kilday K."/>
            <person name="Bonkowski J.C."/>
            <person name="Creswell T."/>
            <person name="Daughtrey M.L."/>
            <person name="Rane K."/>
            <person name="Grunwald N.J."/>
            <person name="Chang J.H."/>
            <person name="Putnam M.L."/>
        </authorList>
    </citation>
    <scope>NUCLEOTIDE SEQUENCE</scope>
    <source>
        <strain evidence="2">22-338</strain>
    </source>
</reference>
<reference evidence="2" key="1">
    <citation type="journal article" date="2022" name="Phytopathology">
        <title>Whole genome sequencing-based tracing of a 2022 introduction and outbreak of Xanthomonas hortorum pv. pelargonii.</title>
        <authorList>
            <person name="Iruegas Bocardo F."/>
            <person name="Weisberg A.J."/>
            <person name="Riutta E.R."/>
            <person name="Kilday K.B."/>
            <person name="Bonkowski J.C."/>
            <person name="Creswell T.C."/>
            <person name="Daughtrey M."/>
            <person name="Rane K.K."/>
            <person name="Grunwald N.J."/>
            <person name="Chang J.H."/>
            <person name="Putnam M."/>
        </authorList>
    </citation>
    <scope>NUCLEOTIDE SEQUENCE</scope>
    <source>
        <strain evidence="2">22-338</strain>
    </source>
</reference>
<feature type="region of interest" description="Disordered" evidence="1">
    <location>
        <begin position="1"/>
        <end position="52"/>
    </location>
</feature>
<feature type="compositionally biased region" description="Low complexity" evidence="1">
    <location>
        <begin position="102"/>
        <end position="112"/>
    </location>
</feature>
<dbReference type="AlphaFoldDB" id="A0A9X4BNT8"/>
<accession>A0A9X4BNT8</accession>
<name>A0A9X4BNT8_9XANT</name>
<dbReference type="EMBL" id="JANWTP010000002">
    <property type="protein sequence ID" value="MDC8636479.1"/>
    <property type="molecule type" value="Genomic_DNA"/>
</dbReference>